<evidence type="ECO:0000313" key="1">
    <source>
        <dbReference type="EMBL" id="QFV17093.1"/>
    </source>
</evidence>
<dbReference type="AlphaFoldDB" id="A0A5P9RUB1"/>
<name>A0A5P9RUB1_CYAME</name>
<accession>A0A5P9RUB1</accession>
<organism evidence="1">
    <name type="scientific">Cyanidioschyzon merolae</name>
    <name type="common">Red alga</name>
    <dbReference type="NCBI Taxonomy" id="45157"/>
    <lineage>
        <taxon>Eukaryota</taxon>
        <taxon>Rhodophyta</taxon>
        <taxon>Bangiophyceae</taxon>
        <taxon>Cyanidiales</taxon>
        <taxon>Cyanidiaceae</taxon>
        <taxon>Cyanidioschyzon</taxon>
    </lineage>
</organism>
<sequence length="87" mass="10397">MRRYGIGQKIRIKRVPMKNQIGQIATIKGYKQNQDKNQYIIETNNGDRFWVFPQEIETTFTLVRENDDRKSLAKRENFYRGFPITPS</sequence>
<protein>
    <submittedName>
        <fullName evidence="1">Uncharacterized protein</fullName>
    </submittedName>
</protein>
<dbReference type="EMBL" id="MK231135">
    <property type="protein sequence ID" value="QFV17267.1"/>
    <property type="molecule type" value="Genomic_DNA"/>
</dbReference>
<keyword evidence="1" id="KW-0934">Plastid</keyword>
<keyword evidence="1" id="KW-0150">Chloroplast</keyword>
<reference evidence="2" key="2">
    <citation type="submission" date="2018-11" db="EMBL/GenBank/DDBJ databases">
        <title>Complete Plastid Genome of Cyanidioschyzon merolae Isolate 5578.</title>
        <authorList>
            <person name="Bi G."/>
        </authorList>
    </citation>
    <scope>NUCLEOTIDE SEQUENCE</scope>
</reference>
<dbReference type="EMBL" id="MK231134">
    <property type="protein sequence ID" value="QFV17093.1"/>
    <property type="molecule type" value="Genomic_DNA"/>
</dbReference>
<gene>
    <name evidence="1" type="primary">ycf86</name>
</gene>
<reference evidence="1" key="1">
    <citation type="submission" date="2018-11" db="EMBL/GenBank/DDBJ databases">
        <title>Complete Plastid Genome of Cyanidioschyzon merolae Isolate 5508.</title>
        <authorList>
            <person name="Bi G."/>
        </authorList>
    </citation>
    <scope>NUCLEOTIDE SEQUENCE</scope>
    <source>
        <strain evidence="1">5508</strain>
    </source>
</reference>
<geneLocation type="chloroplast" evidence="1"/>
<evidence type="ECO:0000313" key="2">
    <source>
        <dbReference type="EMBL" id="QFV17267.1"/>
    </source>
</evidence>
<proteinExistence type="predicted"/>